<name>A0A7I7Y0M4_9MYCO</name>
<dbReference type="RefSeq" id="WP_085148977.1">
    <property type="nucleotide sequence ID" value="NZ_AP022612.1"/>
</dbReference>
<dbReference type="Pfam" id="PF01757">
    <property type="entry name" value="Acyl_transf_3"/>
    <property type="match status" value="1"/>
</dbReference>
<evidence type="ECO:0000313" key="8">
    <source>
        <dbReference type="Proteomes" id="UP000466931"/>
    </source>
</evidence>
<keyword evidence="4" id="KW-0812">Transmembrane</keyword>
<proteinExistence type="inferred from homology"/>
<reference evidence="7" key="2">
    <citation type="submission" date="2020-02" db="EMBL/GenBank/DDBJ databases">
        <authorList>
            <person name="Matsumoto Y."/>
            <person name="Motooka D."/>
            <person name="Nakamura S."/>
        </authorList>
    </citation>
    <scope>NUCLEOTIDE SEQUENCE</scope>
    <source>
        <strain evidence="7">JCM 13671</strain>
    </source>
</reference>
<dbReference type="EMBL" id="AP022612">
    <property type="protein sequence ID" value="BBZ34904.1"/>
    <property type="molecule type" value="Genomic_DNA"/>
</dbReference>
<evidence type="ECO:0000256" key="2">
    <source>
        <dbReference type="ARBA" id="ARBA00007400"/>
    </source>
</evidence>
<keyword evidence="8" id="KW-1185">Reference proteome</keyword>
<accession>A0A7I7Y0M4</accession>
<dbReference type="GO" id="GO:0016413">
    <property type="term" value="F:O-acetyltransferase activity"/>
    <property type="evidence" value="ECO:0007669"/>
    <property type="project" value="TreeGrafter"/>
</dbReference>
<dbReference type="GO" id="GO:0005886">
    <property type="term" value="C:plasma membrane"/>
    <property type="evidence" value="ECO:0007669"/>
    <property type="project" value="UniProtKB-SubCell"/>
</dbReference>
<keyword evidence="3" id="KW-1003">Cell membrane</keyword>
<evidence type="ECO:0000313" key="7">
    <source>
        <dbReference type="EMBL" id="BBZ34904.1"/>
    </source>
</evidence>
<sequence>MLKNQKDASIETLRGLACILLVAFHVIGENRHGGLHVPDDSTFRWYADSFAYLRMPLFTFISGYVYALRPLTVLGNWPRFLRGKARRLLLPMFVIGTLLAVLQTYAPGVNEPFRTPWYLWHIVPVSPFWFIWAIFWVFFLVTLIDTVADPRRRTMLLVGAALTMALANVLVPATQWDIMGLRSALYLGPFFIAGLLASRFAWREAPLALRASVVVALVPLLAITQLGVLGVIPFLPPRASLIATLTGIVGCLALLLLRWSWKPLAFIGAYSFTIYLFHVPSAVGTRVLLKHAGIDDLRLLFIAGTLVGIAVPIVIEIQAKRNRWTSLFLLGQRKRSPAVQKQ</sequence>
<dbReference type="PANTHER" id="PTHR40074:SF2">
    <property type="entry name" value="O-ACETYLTRANSFERASE WECH"/>
    <property type="match status" value="1"/>
</dbReference>
<dbReference type="OrthoDB" id="3746662at2"/>
<evidence type="ECO:0000256" key="1">
    <source>
        <dbReference type="ARBA" id="ARBA00004651"/>
    </source>
</evidence>
<comment type="similarity">
    <text evidence="2">Belongs to the acyltransferase 3 family.</text>
</comment>
<keyword evidence="6" id="KW-0472">Membrane</keyword>
<comment type="subcellular location">
    <subcellularLocation>
        <location evidence="1">Cell membrane</location>
        <topology evidence="1">Multi-pass membrane protein</topology>
    </subcellularLocation>
</comment>
<dbReference type="GO" id="GO:0009246">
    <property type="term" value="P:enterobacterial common antigen biosynthetic process"/>
    <property type="evidence" value="ECO:0007669"/>
    <property type="project" value="TreeGrafter"/>
</dbReference>
<dbReference type="Proteomes" id="UP000466931">
    <property type="component" value="Chromosome"/>
</dbReference>
<organism evidence="7 8">
    <name type="scientific">Mycolicibacterium confluentis</name>
    <dbReference type="NCBI Taxonomy" id="28047"/>
    <lineage>
        <taxon>Bacteria</taxon>
        <taxon>Bacillati</taxon>
        <taxon>Actinomycetota</taxon>
        <taxon>Actinomycetes</taxon>
        <taxon>Mycobacteriales</taxon>
        <taxon>Mycobacteriaceae</taxon>
        <taxon>Mycolicibacterium</taxon>
    </lineage>
</organism>
<protein>
    <submittedName>
        <fullName evidence="7">Uncharacterized protein</fullName>
    </submittedName>
</protein>
<keyword evidence="5" id="KW-1133">Transmembrane helix</keyword>
<evidence type="ECO:0000256" key="4">
    <source>
        <dbReference type="ARBA" id="ARBA00022692"/>
    </source>
</evidence>
<dbReference type="PANTHER" id="PTHR40074">
    <property type="entry name" value="O-ACETYLTRANSFERASE WECH"/>
    <property type="match status" value="1"/>
</dbReference>
<evidence type="ECO:0000256" key="3">
    <source>
        <dbReference type="ARBA" id="ARBA00022475"/>
    </source>
</evidence>
<evidence type="ECO:0000256" key="6">
    <source>
        <dbReference type="ARBA" id="ARBA00023136"/>
    </source>
</evidence>
<dbReference type="AlphaFoldDB" id="A0A7I7Y0M4"/>
<reference evidence="7" key="1">
    <citation type="journal article" date="2019" name="Emerg. Microbes Infect.">
        <title>Comprehensive subspecies identification of 175 nontuberculous mycobacteria species based on 7547 genomic profiles.</title>
        <authorList>
            <person name="Matsumoto Y."/>
            <person name="Kinjo T."/>
            <person name="Motooka D."/>
            <person name="Nabeya D."/>
            <person name="Jung N."/>
            <person name="Uechi K."/>
            <person name="Horii T."/>
            <person name="Iida T."/>
            <person name="Fujita J."/>
            <person name="Nakamura S."/>
        </authorList>
    </citation>
    <scope>NUCLEOTIDE SEQUENCE [LARGE SCALE GENOMIC DNA]</scope>
    <source>
        <strain evidence="7">JCM 13671</strain>
    </source>
</reference>
<gene>
    <name evidence="7" type="ORF">MCNF_35090</name>
</gene>
<evidence type="ECO:0000256" key="5">
    <source>
        <dbReference type="ARBA" id="ARBA00022989"/>
    </source>
</evidence>
<dbReference type="InterPro" id="IPR002656">
    <property type="entry name" value="Acyl_transf_3_dom"/>
</dbReference>